<gene>
    <name evidence="11" type="ORF">G1C98_0839</name>
</gene>
<organism evidence="11 12">
    <name type="scientific">Bifidobacterium erythrocebi</name>
    <dbReference type="NCBI Taxonomy" id="2675325"/>
    <lineage>
        <taxon>Bacteria</taxon>
        <taxon>Bacillati</taxon>
        <taxon>Actinomycetota</taxon>
        <taxon>Actinomycetes</taxon>
        <taxon>Bifidobacteriales</taxon>
        <taxon>Bifidobacteriaceae</taxon>
        <taxon>Bifidobacterium</taxon>
    </lineage>
</organism>
<evidence type="ECO:0000256" key="1">
    <source>
        <dbReference type="ARBA" id="ARBA00004651"/>
    </source>
</evidence>
<feature type="transmembrane region" description="Helical" evidence="10">
    <location>
        <begin position="59"/>
        <end position="83"/>
    </location>
</feature>
<feature type="transmembrane region" description="Helical" evidence="10">
    <location>
        <begin position="203"/>
        <end position="227"/>
    </location>
</feature>
<feature type="transmembrane region" description="Helical" evidence="10">
    <location>
        <begin position="403"/>
        <end position="421"/>
    </location>
</feature>
<dbReference type="Pfam" id="PF01554">
    <property type="entry name" value="MatE"/>
    <property type="match status" value="2"/>
</dbReference>
<evidence type="ECO:0000256" key="7">
    <source>
        <dbReference type="ARBA" id="ARBA00022989"/>
    </source>
</evidence>
<dbReference type="Proteomes" id="UP000529710">
    <property type="component" value="Unassembled WGS sequence"/>
</dbReference>
<dbReference type="InterPro" id="IPR051327">
    <property type="entry name" value="MATE_MepA_subfamily"/>
</dbReference>
<dbReference type="GO" id="GO:0005886">
    <property type="term" value="C:plasma membrane"/>
    <property type="evidence" value="ECO:0007669"/>
    <property type="project" value="UniProtKB-SubCell"/>
</dbReference>
<protein>
    <recommendedName>
        <fullName evidence="3">Multidrug export protein MepA</fullName>
    </recommendedName>
</protein>
<dbReference type="InterPro" id="IPR002528">
    <property type="entry name" value="MATE_fam"/>
</dbReference>
<comment type="similarity">
    <text evidence="2">Belongs to the multi antimicrobial extrusion (MATE) (TC 2.A.66.1) family. MepA subfamily.</text>
</comment>
<evidence type="ECO:0000256" key="6">
    <source>
        <dbReference type="ARBA" id="ARBA00022692"/>
    </source>
</evidence>
<evidence type="ECO:0000256" key="9">
    <source>
        <dbReference type="ARBA" id="ARBA00023251"/>
    </source>
</evidence>
<feature type="transmembrane region" description="Helical" evidence="10">
    <location>
        <begin position="427"/>
        <end position="447"/>
    </location>
</feature>
<feature type="transmembrane region" description="Helical" evidence="10">
    <location>
        <begin position="367"/>
        <end position="391"/>
    </location>
</feature>
<keyword evidence="8 10" id="KW-0472">Membrane</keyword>
<dbReference type="InterPro" id="IPR048279">
    <property type="entry name" value="MdtK-like"/>
</dbReference>
<evidence type="ECO:0000256" key="8">
    <source>
        <dbReference type="ARBA" id="ARBA00023136"/>
    </source>
</evidence>
<accession>A0A7Y0EUB2</accession>
<comment type="subcellular location">
    <subcellularLocation>
        <location evidence="1">Cell membrane</location>
        <topology evidence="1">Multi-pass membrane protein</topology>
    </subcellularLocation>
</comment>
<dbReference type="InterPro" id="IPR045070">
    <property type="entry name" value="MATE_MepA-like"/>
</dbReference>
<evidence type="ECO:0000256" key="5">
    <source>
        <dbReference type="ARBA" id="ARBA00022475"/>
    </source>
</evidence>
<dbReference type="AlphaFoldDB" id="A0A7Y0EUB2"/>
<dbReference type="EMBL" id="JAAIIF010000008">
    <property type="protein sequence ID" value="NMM96103.1"/>
    <property type="molecule type" value="Genomic_DNA"/>
</dbReference>
<dbReference type="PANTHER" id="PTHR43823">
    <property type="entry name" value="SPORULATION PROTEIN YKVU"/>
    <property type="match status" value="1"/>
</dbReference>
<evidence type="ECO:0000256" key="10">
    <source>
        <dbReference type="SAM" id="Phobius"/>
    </source>
</evidence>
<name>A0A7Y0EUB2_9BIFI</name>
<sequence>MNETTGEKPGVQGNTLGTAPVGRLAVSLAFPAVVAQACNALYTIIDRLFLARIPEVGDLAMTGVGVCFPILLAVSSFAALVGNGGAPLASIELGRGNIRKAERILGTSVAALIAISLVLPALLQLFKEPILFAFGASRDTIPYAIKFLSVYLSGTVFVQLALGLNTFITAQGKARVAMVSTLLGALLSVALDPLFIFTFDMGVYGAALANVVAQAVSAVWVIGFLCSKRSIIRLHVRDIRFDRLLGSVLMLGVSPFIMQLTECVIQVVFNSSLQRYGGDAYVGAMTIITSLMQLVWVFSNGANQGVQPIIGYNYGARRFDRVKRAYRGMLFTLVIVNSIMVLTYAMFPVTFAGLFTSDQDITDVVVRMLPLFSCGMGVFGVQSATQCAFVGMGQAKPSLFLAILRKIILLVPLALILPHIAGLGASGVFLAEPISDVLSAIIAGLLFRRLSPKLFAP</sequence>
<proteinExistence type="inferred from homology"/>
<dbReference type="GO" id="GO:0015297">
    <property type="term" value="F:antiporter activity"/>
    <property type="evidence" value="ECO:0007669"/>
    <property type="project" value="InterPro"/>
</dbReference>
<feature type="transmembrane region" description="Helical" evidence="10">
    <location>
        <begin position="143"/>
        <end position="164"/>
    </location>
</feature>
<keyword evidence="4" id="KW-0813">Transport</keyword>
<keyword evidence="6 10" id="KW-0812">Transmembrane</keyword>
<feature type="transmembrane region" description="Helical" evidence="10">
    <location>
        <begin position="248"/>
        <end position="269"/>
    </location>
</feature>
<evidence type="ECO:0000256" key="3">
    <source>
        <dbReference type="ARBA" id="ARBA00022106"/>
    </source>
</evidence>
<feature type="transmembrane region" description="Helical" evidence="10">
    <location>
        <begin position="176"/>
        <end position="197"/>
    </location>
</feature>
<feature type="transmembrane region" description="Helical" evidence="10">
    <location>
        <begin position="104"/>
        <end position="123"/>
    </location>
</feature>
<evidence type="ECO:0000313" key="12">
    <source>
        <dbReference type="Proteomes" id="UP000529710"/>
    </source>
</evidence>
<reference evidence="11 12" key="1">
    <citation type="submission" date="2020-02" db="EMBL/GenBank/DDBJ databases">
        <title>Characterization of phylogenetic diversity of novel bifidobacterial species isolated in Czech ZOOs.</title>
        <authorList>
            <person name="Lugli G.A."/>
            <person name="Vera N.B."/>
            <person name="Ventura M."/>
        </authorList>
    </citation>
    <scope>NUCLEOTIDE SEQUENCE [LARGE SCALE GENOMIC DNA]</scope>
    <source>
        <strain evidence="11 12">DSM 109960</strain>
    </source>
</reference>
<comment type="caution">
    <text evidence="11">The sequence shown here is derived from an EMBL/GenBank/DDBJ whole genome shotgun (WGS) entry which is preliminary data.</text>
</comment>
<evidence type="ECO:0000256" key="4">
    <source>
        <dbReference type="ARBA" id="ARBA00022448"/>
    </source>
</evidence>
<dbReference type="CDD" id="cd13143">
    <property type="entry name" value="MATE_MepA_like"/>
    <property type="match status" value="1"/>
</dbReference>
<feature type="transmembrane region" description="Helical" evidence="10">
    <location>
        <begin position="328"/>
        <end position="347"/>
    </location>
</feature>
<dbReference type="GO" id="GO:0046677">
    <property type="term" value="P:response to antibiotic"/>
    <property type="evidence" value="ECO:0007669"/>
    <property type="project" value="UniProtKB-KW"/>
</dbReference>
<dbReference type="GO" id="GO:0042910">
    <property type="term" value="F:xenobiotic transmembrane transporter activity"/>
    <property type="evidence" value="ECO:0007669"/>
    <property type="project" value="InterPro"/>
</dbReference>
<keyword evidence="9" id="KW-0046">Antibiotic resistance</keyword>
<evidence type="ECO:0000256" key="2">
    <source>
        <dbReference type="ARBA" id="ARBA00008417"/>
    </source>
</evidence>
<dbReference type="PIRSF" id="PIRSF006603">
    <property type="entry name" value="DinF"/>
    <property type="match status" value="1"/>
</dbReference>
<keyword evidence="5" id="KW-1003">Cell membrane</keyword>
<dbReference type="PANTHER" id="PTHR43823:SF3">
    <property type="entry name" value="MULTIDRUG EXPORT PROTEIN MEPA"/>
    <property type="match status" value="1"/>
</dbReference>
<feature type="transmembrane region" description="Helical" evidence="10">
    <location>
        <begin position="281"/>
        <end position="299"/>
    </location>
</feature>
<dbReference type="RefSeq" id="WP_169079568.1">
    <property type="nucleotide sequence ID" value="NZ_JAAIIF010000008.1"/>
</dbReference>
<keyword evidence="12" id="KW-1185">Reference proteome</keyword>
<dbReference type="NCBIfam" id="TIGR00797">
    <property type="entry name" value="matE"/>
    <property type="match status" value="1"/>
</dbReference>
<evidence type="ECO:0000313" key="11">
    <source>
        <dbReference type="EMBL" id="NMM96103.1"/>
    </source>
</evidence>
<keyword evidence="7 10" id="KW-1133">Transmembrane helix</keyword>